<organism evidence="3 4">
    <name type="scientific">Paraburkholderia phenazinium</name>
    <dbReference type="NCBI Taxonomy" id="60549"/>
    <lineage>
        <taxon>Bacteria</taxon>
        <taxon>Pseudomonadati</taxon>
        <taxon>Pseudomonadota</taxon>
        <taxon>Betaproteobacteria</taxon>
        <taxon>Burkholderiales</taxon>
        <taxon>Burkholderiaceae</taxon>
        <taxon>Paraburkholderia</taxon>
    </lineage>
</organism>
<proteinExistence type="inferred from homology"/>
<evidence type="ECO:0000256" key="1">
    <source>
        <dbReference type="ARBA" id="ARBA00006484"/>
    </source>
</evidence>
<dbReference type="GO" id="GO:0016491">
    <property type="term" value="F:oxidoreductase activity"/>
    <property type="evidence" value="ECO:0007669"/>
    <property type="project" value="UniProtKB-KW"/>
</dbReference>
<comment type="similarity">
    <text evidence="1">Belongs to the short-chain dehydrogenases/reductases (SDR) family.</text>
</comment>
<dbReference type="InterPro" id="IPR036291">
    <property type="entry name" value="NAD(P)-bd_dom_sf"/>
</dbReference>
<accession>A0A1G7TX65</accession>
<gene>
    <name evidence="3" type="ORF">SAMN05216466_103207</name>
</gene>
<dbReference type="SUPFAM" id="SSF51735">
    <property type="entry name" value="NAD(P)-binding Rossmann-fold domains"/>
    <property type="match status" value="1"/>
</dbReference>
<dbReference type="PANTHER" id="PTHR44196:SF1">
    <property type="entry name" value="DEHYDROGENASE_REDUCTASE SDR FAMILY MEMBER 7B"/>
    <property type="match status" value="1"/>
</dbReference>
<dbReference type="AlphaFoldDB" id="A0A1G7TX65"/>
<dbReference type="EMBL" id="FNCJ01000003">
    <property type="protein sequence ID" value="SDG39935.1"/>
    <property type="molecule type" value="Genomic_DNA"/>
</dbReference>
<evidence type="ECO:0000256" key="2">
    <source>
        <dbReference type="ARBA" id="ARBA00023002"/>
    </source>
</evidence>
<sequence>MKLSGNTIFITGGGSGIGRGLAEALHKRGNKVIISGRRRGPLDEVVAANPGMAAIELDMTDPASIERAAAQLIEDYPELNVLINNAGIM</sequence>
<keyword evidence="2" id="KW-0560">Oxidoreductase</keyword>
<evidence type="ECO:0000313" key="3">
    <source>
        <dbReference type="EMBL" id="SDG39935.1"/>
    </source>
</evidence>
<evidence type="ECO:0000313" key="4">
    <source>
        <dbReference type="Proteomes" id="UP000199706"/>
    </source>
</evidence>
<dbReference type="Gene3D" id="3.40.50.720">
    <property type="entry name" value="NAD(P)-binding Rossmann-like Domain"/>
    <property type="match status" value="1"/>
</dbReference>
<protein>
    <submittedName>
        <fullName evidence="3">Uncharacterized oxidoreductase</fullName>
    </submittedName>
</protein>
<dbReference type="InterPro" id="IPR002347">
    <property type="entry name" value="SDR_fam"/>
</dbReference>
<dbReference type="Pfam" id="PF00106">
    <property type="entry name" value="adh_short"/>
    <property type="match status" value="1"/>
</dbReference>
<reference evidence="3 4" key="1">
    <citation type="submission" date="2016-10" db="EMBL/GenBank/DDBJ databases">
        <authorList>
            <person name="de Groot N.N."/>
        </authorList>
    </citation>
    <scope>NUCLEOTIDE SEQUENCE [LARGE SCALE GENOMIC DNA]</scope>
    <source>
        <strain evidence="3 4">LMG 2247</strain>
    </source>
</reference>
<name>A0A1G7TX65_9BURK</name>
<dbReference type="PANTHER" id="PTHR44196">
    <property type="entry name" value="DEHYDROGENASE/REDUCTASE SDR FAMILY MEMBER 7B"/>
    <property type="match status" value="1"/>
</dbReference>
<dbReference type="PRINTS" id="PR00081">
    <property type="entry name" value="GDHRDH"/>
</dbReference>
<dbReference type="Proteomes" id="UP000199706">
    <property type="component" value="Unassembled WGS sequence"/>
</dbReference>
<dbReference type="GO" id="GO:0016020">
    <property type="term" value="C:membrane"/>
    <property type="evidence" value="ECO:0007669"/>
    <property type="project" value="TreeGrafter"/>
</dbReference>